<dbReference type="Gene3D" id="1.10.260.40">
    <property type="entry name" value="lambda repressor-like DNA-binding domains"/>
    <property type="match status" value="1"/>
</dbReference>
<dbReference type="InterPro" id="IPR010982">
    <property type="entry name" value="Lambda_DNA-bd_dom_sf"/>
</dbReference>
<dbReference type="CDD" id="cd00093">
    <property type="entry name" value="HTH_XRE"/>
    <property type="match status" value="1"/>
</dbReference>
<accession>A0ABP6X1M5</accession>
<comment type="caution">
    <text evidence="3">The sequence shown here is derived from an EMBL/GenBank/DDBJ whole genome shotgun (WGS) entry which is preliminary data.</text>
</comment>
<keyword evidence="4" id="KW-1185">Reference proteome</keyword>
<dbReference type="Proteomes" id="UP001500689">
    <property type="component" value="Unassembled WGS sequence"/>
</dbReference>
<dbReference type="PROSITE" id="PS50943">
    <property type="entry name" value="HTH_CROC1"/>
    <property type="match status" value="1"/>
</dbReference>
<evidence type="ECO:0000313" key="4">
    <source>
        <dbReference type="Proteomes" id="UP001500689"/>
    </source>
</evidence>
<dbReference type="EMBL" id="BAAAZN010000011">
    <property type="protein sequence ID" value="GAA3560056.1"/>
    <property type="molecule type" value="Genomic_DNA"/>
</dbReference>
<dbReference type="Pfam" id="PF13560">
    <property type="entry name" value="HTH_31"/>
    <property type="match status" value="1"/>
</dbReference>
<sequence>MIIGSDGTGGRAVCTGLSPVPSGGAGRRSWERQDQAVRLSAAYPGAMSDDSNALGEYLRARRELVPPDSAGLPRLGTRRTPGLRREEVAMLAGISADYYLRLEQGRDRNPSVQVLESLARVFGLDETGTAHLLGLAVERNRRARRRPRRETVPTGIGKLLGSAGLPAFVEGRYFDVLAANPLAAAISPRLAAGRNRLRDVFLDRGEQALFPDWDGATAALVAGFRQSAGTDTGDPRFIELVGELSLASDRFRRLWARHDVKLREGAVVRFDHPQVGEFRLNREKLAIGGTTGMLLVMYHADRGSTDADKLALLAATVAETPAPAERAAAPE</sequence>
<dbReference type="InterPro" id="IPR001387">
    <property type="entry name" value="Cro/C1-type_HTH"/>
</dbReference>
<dbReference type="InterPro" id="IPR041413">
    <property type="entry name" value="MLTR_LBD"/>
</dbReference>
<evidence type="ECO:0000259" key="2">
    <source>
        <dbReference type="PROSITE" id="PS50943"/>
    </source>
</evidence>
<gene>
    <name evidence="3" type="ORF">GCM10022222_49690</name>
</gene>
<organism evidence="3 4">
    <name type="scientific">Amycolatopsis ultiminotia</name>
    <dbReference type="NCBI Taxonomy" id="543629"/>
    <lineage>
        <taxon>Bacteria</taxon>
        <taxon>Bacillati</taxon>
        <taxon>Actinomycetota</taxon>
        <taxon>Actinomycetes</taxon>
        <taxon>Pseudonocardiales</taxon>
        <taxon>Pseudonocardiaceae</taxon>
        <taxon>Amycolatopsis</taxon>
    </lineage>
</organism>
<dbReference type="PANTHER" id="PTHR35010:SF2">
    <property type="entry name" value="BLL4672 PROTEIN"/>
    <property type="match status" value="1"/>
</dbReference>
<dbReference type="SUPFAM" id="SSF47413">
    <property type="entry name" value="lambda repressor-like DNA-binding domains"/>
    <property type="match status" value="1"/>
</dbReference>
<evidence type="ECO:0000313" key="3">
    <source>
        <dbReference type="EMBL" id="GAA3560056.1"/>
    </source>
</evidence>
<proteinExistence type="predicted"/>
<reference evidence="4" key="1">
    <citation type="journal article" date="2019" name="Int. J. Syst. Evol. Microbiol.">
        <title>The Global Catalogue of Microorganisms (GCM) 10K type strain sequencing project: providing services to taxonomists for standard genome sequencing and annotation.</title>
        <authorList>
            <consortium name="The Broad Institute Genomics Platform"/>
            <consortium name="The Broad Institute Genome Sequencing Center for Infectious Disease"/>
            <person name="Wu L."/>
            <person name="Ma J."/>
        </authorList>
    </citation>
    <scope>NUCLEOTIDE SEQUENCE [LARGE SCALE GENOMIC DNA]</scope>
    <source>
        <strain evidence="4">JCM 16898</strain>
    </source>
</reference>
<protein>
    <submittedName>
        <fullName evidence="3">Helix-turn-helix transcriptional regulator</fullName>
    </submittedName>
</protein>
<feature type="compositionally biased region" description="Gly residues" evidence="1">
    <location>
        <begin position="1"/>
        <end position="10"/>
    </location>
</feature>
<dbReference type="Gene3D" id="3.30.450.180">
    <property type="match status" value="1"/>
</dbReference>
<evidence type="ECO:0000256" key="1">
    <source>
        <dbReference type="SAM" id="MobiDB-lite"/>
    </source>
</evidence>
<dbReference type="SMART" id="SM00530">
    <property type="entry name" value="HTH_XRE"/>
    <property type="match status" value="1"/>
</dbReference>
<dbReference type="Pfam" id="PF17765">
    <property type="entry name" value="MLTR_LBD"/>
    <property type="match status" value="1"/>
</dbReference>
<name>A0ABP6X1M5_9PSEU</name>
<feature type="region of interest" description="Disordered" evidence="1">
    <location>
        <begin position="1"/>
        <end position="30"/>
    </location>
</feature>
<feature type="domain" description="HTH cro/C1-type" evidence="2">
    <location>
        <begin position="82"/>
        <end position="129"/>
    </location>
</feature>
<dbReference type="PANTHER" id="PTHR35010">
    <property type="entry name" value="BLL4672 PROTEIN-RELATED"/>
    <property type="match status" value="1"/>
</dbReference>